<protein>
    <submittedName>
        <fullName evidence="2">Secreted protein</fullName>
    </submittedName>
</protein>
<dbReference type="AlphaFoldDB" id="A0A7E4UUQ9"/>
<reference evidence="2" key="2">
    <citation type="submission" date="2020-10" db="UniProtKB">
        <authorList>
            <consortium name="WormBaseParasite"/>
        </authorList>
    </citation>
    <scope>IDENTIFICATION</scope>
</reference>
<evidence type="ECO:0000313" key="1">
    <source>
        <dbReference type="Proteomes" id="UP000492821"/>
    </source>
</evidence>
<reference evidence="1" key="1">
    <citation type="journal article" date="2013" name="Genetics">
        <title>The draft genome and transcriptome of Panagrellus redivivus are shaped by the harsh demands of a free-living lifestyle.</title>
        <authorList>
            <person name="Srinivasan J."/>
            <person name="Dillman A.R."/>
            <person name="Macchietto M.G."/>
            <person name="Heikkinen L."/>
            <person name="Lakso M."/>
            <person name="Fracchia K.M."/>
            <person name="Antoshechkin I."/>
            <person name="Mortazavi A."/>
            <person name="Wong G."/>
            <person name="Sternberg P.W."/>
        </authorList>
    </citation>
    <scope>NUCLEOTIDE SEQUENCE [LARGE SCALE GENOMIC DNA]</scope>
    <source>
        <strain evidence="1">MT8872</strain>
    </source>
</reference>
<accession>A0A7E4UUQ9</accession>
<dbReference type="Proteomes" id="UP000492821">
    <property type="component" value="Unassembled WGS sequence"/>
</dbReference>
<proteinExistence type="predicted"/>
<keyword evidence="1" id="KW-1185">Reference proteome</keyword>
<name>A0A7E4UUQ9_PANRE</name>
<dbReference type="WBParaSite" id="Pan_g13085.t1">
    <property type="protein sequence ID" value="Pan_g13085.t1"/>
    <property type="gene ID" value="Pan_g13085"/>
</dbReference>
<sequence length="167" mass="18563">MAPFILNVAFYFFKIHKVVPIQVGRTHISARKTTFPPDHVPFVPPIPVLSRRACAPAALPRETGHTYILSTCPETFFSLDYSISAKQQSKFAFAFQIIYLLIFIPYPSERSLTTSLAGNSFVSTCFKQSNVFNFVPESACSFIYDRGNDIASGHTYPVSRGRGDGPS</sequence>
<evidence type="ECO:0000313" key="2">
    <source>
        <dbReference type="WBParaSite" id="Pan_g13085.t1"/>
    </source>
</evidence>
<organism evidence="1 2">
    <name type="scientific">Panagrellus redivivus</name>
    <name type="common">Microworm</name>
    <dbReference type="NCBI Taxonomy" id="6233"/>
    <lineage>
        <taxon>Eukaryota</taxon>
        <taxon>Metazoa</taxon>
        <taxon>Ecdysozoa</taxon>
        <taxon>Nematoda</taxon>
        <taxon>Chromadorea</taxon>
        <taxon>Rhabditida</taxon>
        <taxon>Tylenchina</taxon>
        <taxon>Panagrolaimomorpha</taxon>
        <taxon>Panagrolaimoidea</taxon>
        <taxon>Panagrolaimidae</taxon>
        <taxon>Panagrellus</taxon>
    </lineage>
</organism>